<evidence type="ECO:0000313" key="1">
    <source>
        <dbReference type="EMBL" id="KHG20142.1"/>
    </source>
</evidence>
<dbReference type="Proteomes" id="UP000032142">
    <property type="component" value="Unassembled WGS sequence"/>
</dbReference>
<reference evidence="2" key="1">
    <citation type="submission" date="2014-09" db="EMBL/GenBank/DDBJ databases">
        <authorList>
            <person name="Mudge J."/>
            <person name="Ramaraj T."/>
            <person name="Lindquist I.E."/>
            <person name="Bharti A.K."/>
            <person name="Sundararajan A."/>
            <person name="Cameron C.T."/>
            <person name="Woodward J.E."/>
            <person name="May G.D."/>
            <person name="Brubaker C."/>
            <person name="Broadhvest J."/>
            <person name="Wilkins T.A."/>
        </authorList>
    </citation>
    <scope>NUCLEOTIDE SEQUENCE</scope>
    <source>
        <strain evidence="2">cv. AKA8401</strain>
    </source>
</reference>
<sequence length="40" mass="4590">MLYDNIMMHVSCHVYTSTLLNDSTGKYSKPISMCLTCEMK</sequence>
<name>A0A0B0P5G2_GOSAR</name>
<gene>
    <name evidence="1" type="ORF">F383_25285</name>
</gene>
<dbReference type="EMBL" id="KN414993">
    <property type="protein sequence ID" value="KHG20142.1"/>
    <property type="molecule type" value="Genomic_DNA"/>
</dbReference>
<keyword evidence="2" id="KW-1185">Reference proteome</keyword>
<dbReference type="AlphaFoldDB" id="A0A0B0P5G2"/>
<evidence type="ECO:0000313" key="2">
    <source>
        <dbReference type="Proteomes" id="UP000032142"/>
    </source>
</evidence>
<organism evidence="1 2">
    <name type="scientific">Gossypium arboreum</name>
    <name type="common">Tree cotton</name>
    <name type="synonym">Gossypium nanking</name>
    <dbReference type="NCBI Taxonomy" id="29729"/>
    <lineage>
        <taxon>Eukaryota</taxon>
        <taxon>Viridiplantae</taxon>
        <taxon>Streptophyta</taxon>
        <taxon>Embryophyta</taxon>
        <taxon>Tracheophyta</taxon>
        <taxon>Spermatophyta</taxon>
        <taxon>Magnoliopsida</taxon>
        <taxon>eudicotyledons</taxon>
        <taxon>Gunneridae</taxon>
        <taxon>Pentapetalae</taxon>
        <taxon>rosids</taxon>
        <taxon>malvids</taxon>
        <taxon>Malvales</taxon>
        <taxon>Malvaceae</taxon>
        <taxon>Malvoideae</taxon>
        <taxon>Gossypium</taxon>
    </lineage>
</organism>
<accession>A0A0B0P5G2</accession>
<protein>
    <submittedName>
        <fullName evidence="1">Uncharacterized protein</fullName>
    </submittedName>
</protein>
<proteinExistence type="predicted"/>